<accession>A0ACB0LTX9</accession>
<evidence type="ECO:0000313" key="2">
    <source>
        <dbReference type="Proteomes" id="UP001177021"/>
    </source>
</evidence>
<comment type="caution">
    <text evidence="1">The sequence shown here is derived from an EMBL/GenBank/DDBJ whole genome shotgun (WGS) entry which is preliminary data.</text>
</comment>
<protein>
    <submittedName>
        <fullName evidence="1">Uncharacterized protein</fullName>
    </submittedName>
</protein>
<dbReference type="Proteomes" id="UP001177021">
    <property type="component" value="Unassembled WGS sequence"/>
</dbReference>
<evidence type="ECO:0000313" key="1">
    <source>
        <dbReference type="EMBL" id="CAJ2671594.1"/>
    </source>
</evidence>
<proteinExistence type="predicted"/>
<gene>
    <name evidence="1" type="ORF">MILVUS5_LOCUS35392</name>
</gene>
<name>A0ACB0LTX9_TRIPR</name>
<keyword evidence="2" id="KW-1185">Reference proteome</keyword>
<dbReference type="EMBL" id="CASHSV030000615">
    <property type="protein sequence ID" value="CAJ2671594.1"/>
    <property type="molecule type" value="Genomic_DNA"/>
</dbReference>
<organism evidence="1 2">
    <name type="scientific">Trifolium pratense</name>
    <name type="common">Red clover</name>
    <dbReference type="NCBI Taxonomy" id="57577"/>
    <lineage>
        <taxon>Eukaryota</taxon>
        <taxon>Viridiplantae</taxon>
        <taxon>Streptophyta</taxon>
        <taxon>Embryophyta</taxon>
        <taxon>Tracheophyta</taxon>
        <taxon>Spermatophyta</taxon>
        <taxon>Magnoliopsida</taxon>
        <taxon>eudicotyledons</taxon>
        <taxon>Gunneridae</taxon>
        <taxon>Pentapetalae</taxon>
        <taxon>rosids</taxon>
        <taxon>fabids</taxon>
        <taxon>Fabales</taxon>
        <taxon>Fabaceae</taxon>
        <taxon>Papilionoideae</taxon>
        <taxon>50 kb inversion clade</taxon>
        <taxon>NPAAA clade</taxon>
        <taxon>Hologalegina</taxon>
        <taxon>IRL clade</taxon>
        <taxon>Trifolieae</taxon>
        <taxon>Trifolium</taxon>
    </lineage>
</organism>
<reference evidence="1" key="1">
    <citation type="submission" date="2023-10" db="EMBL/GenBank/DDBJ databases">
        <authorList>
            <person name="Rodriguez Cubillos JULIANA M."/>
            <person name="De Vega J."/>
        </authorList>
    </citation>
    <scope>NUCLEOTIDE SEQUENCE</scope>
</reference>
<sequence>MNEYSKLLGELDHIAKKMVFESYGVDMKICDSMIESSNYILRCLKYRPREIDENDIGLQPHSDLTIISVSDLTIISVVLQNLTLRRNDDLIAFDEDPYTRSINLERHCFGEFSMANAQANTIMEDQSQVEVASHNALYLGVYDGHGGVEASLYVLNNLFNNLLRFAHENDNAITEATLMNAVADTERGFFDYVLNNIVQIQTIGKVGSCCLAGVLWKGVLYIANLGDSRAVIGSVVDKRVTAVKLTTDHNCNDPVIREELKSMHPGDDTIVMEKNGWRVKGIIMVSRSIGDTYLKRPPFLLPASFPTYEKVPDPFERGVVSAEPEMLTRVIEETDKFLIFASDGLWDLMSNDEAVQIVHKNPRNGIAKRLVTTALVEAARRRGTTYRVMKVATPGKLTNVGRRTFHDDISVIVVFLDNKTPLIKKHIHDLSYRGSTDGSQPSGFALSALTVAESHSFTGDLKKSFKKRFKGSTSKGQSSRAPEGLHLLDMEETSGNQTESSKGKSLWDPLRKHLKWKKR</sequence>